<dbReference type="EMBL" id="BK015316">
    <property type="protein sequence ID" value="DAE00988.1"/>
    <property type="molecule type" value="Genomic_DNA"/>
</dbReference>
<dbReference type="GO" id="GO:0006352">
    <property type="term" value="P:DNA-templated transcription initiation"/>
    <property type="evidence" value="ECO:0007669"/>
    <property type="project" value="InterPro"/>
</dbReference>
<dbReference type="InterPro" id="IPR000943">
    <property type="entry name" value="RNA_pol_sigma70"/>
</dbReference>
<reference evidence="1" key="1">
    <citation type="journal article" date="2021" name="Proc. Natl. Acad. Sci. U.S.A.">
        <title>A Catalog of Tens of Thousands of Viruses from Human Metagenomes Reveals Hidden Associations with Chronic Diseases.</title>
        <authorList>
            <person name="Tisza M.J."/>
            <person name="Buck C.B."/>
        </authorList>
    </citation>
    <scope>NUCLEOTIDE SEQUENCE</scope>
    <source>
        <strain evidence="1">CtXVO17</strain>
    </source>
</reference>
<dbReference type="InterPro" id="IPR013324">
    <property type="entry name" value="RNA_pol_sigma_r3/r4-like"/>
</dbReference>
<accession>A0A8S5P459</accession>
<name>A0A8S5P459_9CAUD</name>
<dbReference type="PRINTS" id="PR00046">
    <property type="entry name" value="SIGMA70FCT"/>
</dbReference>
<dbReference type="InterPro" id="IPR013325">
    <property type="entry name" value="RNA_pol_sigma_r2"/>
</dbReference>
<dbReference type="GO" id="GO:0003700">
    <property type="term" value="F:DNA-binding transcription factor activity"/>
    <property type="evidence" value="ECO:0007669"/>
    <property type="project" value="InterPro"/>
</dbReference>
<dbReference type="SUPFAM" id="SSF88946">
    <property type="entry name" value="Sigma2 domain of RNA polymerase sigma factors"/>
    <property type="match status" value="1"/>
</dbReference>
<sequence length="187" mass="22079">MDLTKAERIELRNQKIMENIKLVYFHLNKYHGFPNYDDIIQEGVLALVEAIDRSKDLEHLNRNYIGIYINRYVERYIQFGDVTVRTPFHWKDVEKPQYVSLDKIVNDDGDSYGDSFLEDRHDCIGELITMMDFEHMVDQLSPRTQKPMRCMLQGYGMTDTAKMCGISFERVRQIKKLCNRELVASEV</sequence>
<evidence type="ECO:0000313" key="1">
    <source>
        <dbReference type="EMBL" id="DAE00988.1"/>
    </source>
</evidence>
<organism evidence="1">
    <name type="scientific">Myoviridae sp. ctXVO17</name>
    <dbReference type="NCBI Taxonomy" id="2825121"/>
    <lineage>
        <taxon>Viruses</taxon>
        <taxon>Duplodnaviria</taxon>
        <taxon>Heunggongvirae</taxon>
        <taxon>Uroviricota</taxon>
        <taxon>Caudoviricetes</taxon>
    </lineage>
</organism>
<proteinExistence type="predicted"/>
<protein>
    <submittedName>
        <fullName evidence="1">RNA polymerase sigma factor</fullName>
    </submittedName>
</protein>
<dbReference type="SUPFAM" id="SSF88659">
    <property type="entry name" value="Sigma3 and sigma4 domains of RNA polymerase sigma factors"/>
    <property type="match status" value="1"/>
</dbReference>
<dbReference type="Gene3D" id="1.10.1740.10">
    <property type="match status" value="1"/>
</dbReference>